<feature type="compositionally biased region" description="Polar residues" evidence="1">
    <location>
        <begin position="1"/>
        <end position="13"/>
    </location>
</feature>
<dbReference type="EMBL" id="LAEV01000427">
    <property type="protein sequence ID" value="KKA30304.1"/>
    <property type="molecule type" value="Genomic_DNA"/>
</dbReference>
<feature type="region of interest" description="Disordered" evidence="1">
    <location>
        <begin position="459"/>
        <end position="557"/>
    </location>
</feature>
<evidence type="ECO:0000259" key="2">
    <source>
        <dbReference type="Pfam" id="PF08550"/>
    </source>
</evidence>
<feature type="region of interest" description="Disordered" evidence="1">
    <location>
        <begin position="162"/>
        <end position="185"/>
    </location>
</feature>
<dbReference type="PANTHER" id="PTHR28051">
    <property type="entry name" value="PROTEIN MTL1-RELATED"/>
    <property type="match status" value="1"/>
</dbReference>
<dbReference type="Pfam" id="PF08550">
    <property type="entry name" value="GATA_AreA"/>
    <property type="match status" value="1"/>
</dbReference>
<dbReference type="InterPro" id="IPR052292">
    <property type="entry name" value="Glucose_repression_reg"/>
</dbReference>
<feature type="compositionally biased region" description="Low complexity" evidence="1">
    <location>
        <begin position="36"/>
        <end position="48"/>
    </location>
</feature>
<feature type="compositionally biased region" description="Low complexity" evidence="1">
    <location>
        <begin position="104"/>
        <end position="116"/>
    </location>
</feature>
<dbReference type="GO" id="GO:0042149">
    <property type="term" value="P:cellular response to glucose starvation"/>
    <property type="evidence" value="ECO:0007669"/>
    <property type="project" value="TreeGrafter"/>
</dbReference>
<feature type="region of interest" description="Disordered" evidence="1">
    <location>
        <begin position="1"/>
        <end position="69"/>
    </location>
</feature>
<feature type="compositionally biased region" description="Polar residues" evidence="1">
    <location>
        <begin position="86"/>
        <end position="97"/>
    </location>
</feature>
<feature type="compositionally biased region" description="Acidic residues" evidence="1">
    <location>
        <begin position="401"/>
        <end position="410"/>
    </location>
</feature>
<evidence type="ECO:0000256" key="1">
    <source>
        <dbReference type="SAM" id="MobiDB-lite"/>
    </source>
</evidence>
<feature type="compositionally biased region" description="Low complexity" evidence="1">
    <location>
        <begin position="162"/>
        <end position="171"/>
    </location>
</feature>
<feature type="compositionally biased region" description="Low complexity" evidence="1">
    <location>
        <begin position="56"/>
        <end position="69"/>
    </location>
</feature>
<dbReference type="InterPro" id="IPR013860">
    <property type="entry name" value="AreA_GATA"/>
</dbReference>
<dbReference type="GO" id="GO:0007039">
    <property type="term" value="P:protein catabolic process in the vacuole"/>
    <property type="evidence" value="ECO:0007669"/>
    <property type="project" value="TreeGrafter"/>
</dbReference>
<dbReference type="Proteomes" id="UP000033483">
    <property type="component" value="Unassembled WGS sequence"/>
</dbReference>
<accession>A0A0F4ZI66</accession>
<feature type="region of interest" description="Disordered" evidence="1">
    <location>
        <begin position="86"/>
        <end position="134"/>
    </location>
</feature>
<evidence type="ECO:0000313" key="4">
    <source>
        <dbReference type="Proteomes" id="UP000033483"/>
    </source>
</evidence>
<reference evidence="3 4" key="1">
    <citation type="submission" date="2015-03" db="EMBL/GenBank/DDBJ databases">
        <authorList>
            <person name="Radwan O."/>
            <person name="Al-Naeli F.A."/>
            <person name="Rendon G.A."/>
            <person name="Fields C."/>
        </authorList>
    </citation>
    <scope>NUCLEOTIDE SEQUENCE [LARGE SCALE GENOMIC DNA]</scope>
    <source>
        <strain evidence="3">CR-DP1</strain>
    </source>
</reference>
<feature type="compositionally biased region" description="Low complexity" evidence="1">
    <location>
        <begin position="595"/>
        <end position="608"/>
    </location>
</feature>
<name>A0A0F4ZI66_9PEZI</name>
<organism evidence="3 4">
    <name type="scientific">Thielaviopsis punctulata</name>
    <dbReference type="NCBI Taxonomy" id="72032"/>
    <lineage>
        <taxon>Eukaryota</taxon>
        <taxon>Fungi</taxon>
        <taxon>Dikarya</taxon>
        <taxon>Ascomycota</taxon>
        <taxon>Pezizomycotina</taxon>
        <taxon>Sordariomycetes</taxon>
        <taxon>Hypocreomycetidae</taxon>
        <taxon>Microascales</taxon>
        <taxon>Ceratocystidaceae</taxon>
        <taxon>Thielaviopsis</taxon>
    </lineage>
</organism>
<feature type="region of interest" description="Disordered" evidence="1">
    <location>
        <begin position="400"/>
        <end position="419"/>
    </location>
</feature>
<dbReference type="AlphaFoldDB" id="A0A0F4ZI66"/>
<keyword evidence="4" id="KW-1185">Reference proteome</keyword>
<protein>
    <recommendedName>
        <fullName evidence="2">Nitrogen regulatory protein areA GATA-like domain-containing protein</fullName>
    </recommendedName>
</protein>
<dbReference type="OrthoDB" id="5563539at2759"/>
<gene>
    <name evidence="3" type="ORF">TD95_004337</name>
</gene>
<sequence length="666" mass="72233">MATLLSSKQNSIMFPSASGGGLRRSLSQPKFAMGRNSSANSSTASLNSMIGGGLKRSGSSSRLMGSTSNSHFEHFTEPLAMASTSSPDFTAGYSTSTSRRKAPSVDSESSSAMSLDSDYDGSTDSEYAPGENPAFPAHYQQYHQYYSTDNLDTLGLKNSSYSGSPTISYSPDRGNSETTSRPQSPIIVNSEDDTAVRAIPSRHVDYLSHDWREEDIWSSWKYVVSRRGEFSNSARLENASWRTWMKSKNKLKTVSPETLNWLKESDVTWLYGPLQTGSSGDGLISSNDPPSAASTTKPILKKRSKSEVMLQRSLSASSLVMQATAAIEAQQTHLRQARPILQKNHSTGYLMNNRRRLSIDNSPICPTSLVSSGVISPSGEKSEKRRIHFNEQVTQCIAIDERDEDDDEPAFDNTLSDNDDDEGVLTIRTRARRIPLLRRKTSPVLKSAIKKTISMLPSTTLKSEDAPHSAAMKHTFHSPAVLPSSSREDNRASTTLSHSKKSGRLLTTGDEDDDDEIEIEQEEDISISASNGKTFSPRKSGFASSLYDSDEEDESDDVLEIAPSSRSEILGGMGLGDASMSSFGSSGSSGGLGGLKRSTSTSSLGDTSGMRRSSSGMVYMPYDLGTCFPPSSPSPPPSDGFLGQLIDIINTARDIAHVIWNAGRQR</sequence>
<feature type="compositionally biased region" description="Acidic residues" evidence="1">
    <location>
        <begin position="548"/>
        <end position="557"/>
    </location>
</feature>
<feature type="domain" description="Nitrogen regulatory protein areA GATA-like" evidence="2">
    <location>
        <begin position="219"/>
        <end position="246"/>
    </location>
</feature>
<comment type="caution">
    <text evidence="3">The sequence shown here is derived from an EMBL/GenBank/DDBJ whole genome shotgun (WGS) entry which is preliminary data.</text>
</comment>
<feature type="compositionally biased region" description="Polar residues" evidence="1">
    <location>
        <begin position="176"/>
        <end position="185"/>
    </location>
</feature>
<feature type="region of interest" description="Disordered" evidence="1">
    <location>
        <begin position="581"/>
        <end position="612"/>
    </location>
</feature>
<evidence type="ECO:0000313" key="3">
    <source>
        <dbReference type="EMBL" id="KKA30304.1"/>
    </source>
</evidence>
<proteinExistence type="predicted"/>
<dbReference type="GO" id="GO:0005773">
    <property type="term" value="C:vacuole"/>
    <property type="evidence" value="ECO:0007669"/>
    <property type="project" value="GOC"/>
</dbReference>
<feature type="compositionally biased region" description="Acidic residues" evidence="1">
    <location>
        <begin position="509"/>
        <end position="525"/>
    </location>
</feature>
<dbReference type="PANTHER" id="PTHR28051:SF1">
    <property type="entry name" value="PROTEIN MTL1-RELATED"/>
    <property type="match status" value="1"/>
</dbReference>